<keyword evidence="5" id="KW-0539">Nucleus</keyword>
<dbReference type="GO" id="GO:0005634">
    <property type="term" value="C:nucleus"/>
    <property type="evidence" value="ECO:0007669"/>
    <property type="project" value="UniProtKB-SubCell"/>
</dbReference>
<dbReference type="SUPFAM" id="SSF57959">
    <property type="entry name" value="Leucine zipper domain"/>
    <property type="match status" value="1"/>
</dbReference>
<feature type="compositionally biased region" description="Pro residues" evidence="7">
    <location>
        <begin position="255"/>
        <end position="266"/>
    </location>
</feature>
<dbReference type="GO" id="GO:0003677">
    <property type="term" value="F:DNA binding"/>
    <property type="evidence" value="ECO:0007669"/>
    <property type="project" value="UniProtKB-KW"/>
</dbReference>
<keyword evidence="2" id="KW-0805">Transcription regulation</keyword>
<dbReference type="RefSeq" id="XP_002947855.1">
    <property type="nucleotide sequence ID" value="XM_002947809.1"/>
</dbReference>
<dbReference type="InParanoid" id="D8TNI0"/>
<dbReference type="Proteomes" id="UP000001058">
    <property type="component" value="Unassembled WGS sequence"/>
</dbReference>
<feature type="region of interest" description="Disordered" evidence="7">
    <location>
        <begin position="312"/>
        <end position="335"/>
    </location>
</feature>
<feature type="domain" description="BZIP" evidence="8">
    <location>
        <begin position="422"/>
        <end position="485"/>
    </location>
</feature>
<dbReference type="PANTHER" id="PTHR13690">
    <property type="entry name" value="TRANSCRIPTION FACTOR POSF21-RELATED"/>
    <property type="match status" value="1"/>
</dbReference>
<feature type="region of interest" description="Disordered" evidence="7">
    <location>
        <begin position="574"/>
        <end position="596"/>
    </location>
</feature>
<dbReference type="eggNOG" id="ENOG502QRMU">
    <property type="taxonomic scope" value="Eukaryota"/>
</dbReference>
<gene>
    <name evidence="9" type="ORF">VOLCADRAFT_88185</name>
</gene>
<feature type="region of interest" description="Disordered" evidence="7">
    <location>
        <begin position="203"/>
        <end position="280"/>
    </location>
</feature>
<keyword evidence="6" id="KW-0175">Coiled coil</keyword>
<dbReference type="PROSITE" id="PS50217">
    <property type="entry name" value="BZIP"/>
    <property type="match status" value="1"/>
</dbReference>
<keyword evidence="10" id="KW-1185">Reference proteome</keyword>
<evidence type="ECO:0000256" key="5">
    <source>
        <dbReference type="ARBA" id="ARBA00023242"/>
    </source>
</evidence>
<sequence>MHRKTRSETSGTPGSLECGLLLQGGCIMEDGPSMTSIPPFVRTVTTACCGMDTDIPTSVDCTRGPDLRSRLSDGLGIGPAYFGKAPPRSTWQNTGTISGHSLATLPTQTPTASGPPHNSTPSAVIASWSPTSIDHLANTSGWSPFTTPGGILADAGRAIAATGPSTVSTSATAAVTADPLPDRHSGQASFFCSGRPVTALRAQSQSYGGDVPLVPDDITAPGPSSAPPPVGPRGNQGLTSDNVELGAHNETAQPLQPPPPLPPPPARGASARRRHQRHYSMDCTAATTATSAGSLGLPGSDLGAVVLLKRPSDHPDRASEGGGRTASRSRAGSHGAEYSVVSAAVAVDDGRSFAAAQSESLRQQQLLQLDSEPRVPEQGPRDQPPGPGAGAAVACAGSGSSKARERQRGSNGRSTRELALLDPKKAQRVLANRLSAAKSKERKQQYAEQLRQTLSDSAAEQEALIRQLERLQADGTTLESFLREARREAQQLEEQLAAVRQQNEALRQQLLATAATERGHHVAAEAEAAEADLPRELIALLQEPLLPEDEAVLEVAGRAPGLLQLELQQQPQPQHLLRPGAPAAAPTSGSGGGPTCTPSMMIPCMAALGVAGGGIDGGAPQQFPGDGSAAGAATATATAAVAAVPRSYSGGGLGVGFGDDLGLQVAEPGLLGLGPMVGPGGGGGENCTYSLSMPEPMDVALHRAEAEALAEAEATAEAAEAKAAKGAVACHLGSDLATAGDLSCMTADSTGTGAAATGGCDVDVEMVMMGQSLEKGVVGLAIAPAGGEVEGLMSVRANGGRDGDMPGFLALGESRVLSTGGGALLPGYGHGHGGSEGGGGLLTGPALPQGQLPFLSRQITTALRPTAPPDAHRQ</sequence>
<dbReference type="EMBL" id="GL378329">
    <property type="protein sequence ID" value="EFJ50843.1"/>
    <property type="molecule type" value="Genomic_DNA"/>
</dbReference>
<organism evidence="10">
    <name type="scientific">Volvox carteri f. nagariensis</name>
    <dbReference type="NCBI Taxonomy" id="3068"/>
    <lineage>
        <taxon>Eukaryota</taxon>
        <taxon>Viridiplantae</taxon>
        <taxon>Chlorophyta</taxon>
        <taxon>core chlorophytes</taxon>
        <taxon>Chlorophyceae</taxon>
        <taxon>CS clade</taxon>
        <taxon>Chlamydomonadales</taxon>
        <taxon>Volvocaceae</taxon>
        <taxon>Volvox</taxon>
    </lineage>
</organism>
<protein>
    <recommendedName>
        <fullName evidence="8">BZIP domain-containing protein</fullName>
    </recommendedName>
</protein>
<keyword evidence="4" id="KW-0804">Transcription</keyword>
<dbReference type="InterPro" id="IPR044759">
    <property type="entry name" value="bZIP_RF2"/>
</dbReference>
<proteinExistence type="predicted"/>
<keyword evidence="3" id="KW-0238">DNA-binding</keyword>
<dbReference type="AlphaFoldDB" id="D8TNI0"/>
<feature type="region of interest" description="Disordered" evidence="7">
    <location>
        <begin position="86"/>
        <end position="125"/>
    </location>
</feature>
<name>D8TNI0_VOLCA</name>
<feature type="coiled-coil region" evidence="6">
    <location>
        <begin position="447"/>
        <end position="509"/>
    </location>
</feature>
<dbReference type="Gene3D" id="1.20.5.170">
    <property type="match status" value="1"/>
</dbReference>
<dbReference type="PANTHER" id="PTHR13690:SF124">
    <property type="entry name" value="TRANSCRIPTION FACTOR RF2A"/>
    <property type="match status" value="1"/>
</dbReference>
<feature type="compositionally biased region" description="Low complexity" evidence="7">
    <location>
        <begin position="574"/>
        <end position="588"/>
    </location>
</feature>
<dbReference type="GO" id="GO:0003700">
    <property type="term" value="F:DNA-binding transcription factor activity"/>
    <property type="evidence" value="ECO:0007669"/>
    <property type="project" value="InterPro"/>
</dbReference>
<feature type="compositionally biased region" description="Polar residues" evidence="7">
    <location>
        <begin position="89"/>
        <end position="125"/>
    </location>
</feature>
<evidence type="ECO:0000256" key="1">
    <source>
        <dbReference type="ARBA" id="ARBA00004123"/>
    </source>
</evidence>
<evidence type="ECO:0000313" key="10">
    <source>
        <dbReference type="Proteomes" id="UP000001058"/>
    </source>
</evidence>
<dbReference type="GeneID" id="9620892"/>
<feature type="region of interest" description="Disordered" evidence="7">
    <location>
        <begin position="373"/>
        <end position="424"/>
    </location>
</feature>
<evidence type="ECO:0000313" key="9">
    <source>
        <dbReference type="EMBL" id="EFJ50843.1"/>
    </source>
</evidence>
<evidence type="ECO:0000256" key="7">
    <source>
        <dbReference type="SAM" id="MobiDB-lite"/>
    </source>
</evidence>
<evidence type="ECO:0000256" key="2">
    <source>
        <dbReference type="ARBA" id="ARBA00023015"/>
    </source>
</evidence>
<evidence type="ECO:0000256" key="6">
    <source>
        <dbReference type="SAM" id="Coils"/>
    </source>
</evidence>
<comment type="subcellular location">
    <subcellularLocation>
        <location evidence="1">Nucleus</location>
    </subcellularLocation>
</comment>
<dbReference type="SMART" id="SM00338">
    <property type="entry name" value="BRLZ"/>
    <property type="match status" value="1"/>
</dbReference>
<evidence type="ECO:0000259" key="8">
    <source>
        <dbReference type="PROSITE" id="PS50217"/>
    </source>
</evidence>
<reference evidence="9 10" key="1">
    <citation type="journal article" date="2010" name="Science">
        <title>Genomic analysis of organismal complexity in the multicellular green alga Volvox carteri.</title>
        <authorList>
            <person name="Prochnik S.E."/>
            <person name="Umen J."/>
            <person name="Nedelcu A.M."/>
            <person name="Hallmann A."/>
            <person name="Miller S.M."/>
            <person name="Nishii I."/>
            <person name="Ferris P."/>
            <person name="Kuo A."/>
            <person name="Mitros T."/>
            <person name="Fritz-Laylin L.K."/>
            <person name="Hellsten U."/>
            <person name="Chapman J."/>
            <person name="Simakov O."/>
            <person name="Rensing S.A."/>
            <person name="Terry A."/>
            <person name="Pangilinan J."/>
            <person name="Kapitonov V."/>
            <person name="Jurka J."/>
            <person name="Salamov A."/>
            <person name="Shapiro H."/>
            <person name="Schmutz J."/>
            <person name="Grimwood J."/>
            <person name="Lindquist E."/>
            <person name="Lucas S."/>
            <person name="Grigoriev I.V."/>
            <person name="Schmitt R."/>
            <person name="Kirk D."/>
            <person name="Rokhsar D.S."/>
        </authorList>
    </citation>
    <scope>NUCLEOTIDE SEQUENCE [LARGE SCALE GENOMIC DNA]</scope>
    <source>
        <strain evidence="10">f. Nagariensis / Eve</strain>
    </source>
</reference>
<evidence type="ECO:0000256" key="4">
    <source>
        <dbReference type="ARBA" id="ARBA00023163"/>
    </source>
</evidence>
<dbReference type="InterPro" id="IPR004827">
    <property type="entry name" value="bZIP"/>
</dbReference>
<evidence type="ECO:0000256" key="3">
    <source>
        <dbReference type="ARBA" id="ARBA00023125"/>
    </source>
</evidence>
<dbReference type="CDD" id="cd14703">
    <property type="entry name" value="bZIP_plant_RF2"/>
    <property type="match status" value="1"/>
</dbReference>
<accession>D8TNI0</accession>
<dbReference type="InterPro" id="IPR046347">
    <property type="entry name" value="bZIP_sf"/>
</dbReference>
<dbReference type="KEGG" id="vcn:VOLCADRAFT_88185"/>
<feature type="compositionally biased region" description="Low complexity" evidence="7">
    <location>
        <begin position="390"/>
        <end position="401"/>
    </location>
</feature>
<feature type="compositionally biased region" description="Low complexity" evidence="7">
    <location>
        <begin position="325"/>
        <end position="335"/>
    </location>
</feature>
<dbReference type="OrthoDB" id="1435597at2759"/>